<dbReference type="PROSITE" id="PS00486">
    <property type="entry name" value="DNA_MISMATCH_REPAIR_2"/>
    <property type="match status" value="1"/>
</dbReference>
<dbReference type="PIRSF" id="PIRSF037677">
    <property type="entry name" value="DNA_mis_repair_Msh6"/>
    <property type="match status" value="1"/>
</dbReference>
<evidence type="ECO:0000256" key="5">
    <source>
        <dbReference type="ARBA" id="ARBA00022741"/>
    </source>
</evidence>
<feature type="region of interest" description="Disordered" evidence="16">
    <location>
        <begin position="65"/>
        <end position="86"/>
    </location>
</feature>
<dbReference type="SUPFAM" id="SSF55271">
    <property type="entry name" value="DNA repair protein MutS, domain I"/>
    <property type="match status" value="1"/>
</dbReference>
<protein>
    <recommendedName>
        <fullName evidence="3">DNA mismatch repair protein MSH3</fullName>
    </recommendedName>
    <alternativeName>
        <fullName evidence="4">DNA mismatch repair protein msh3</fullName>
    </alternativeName>
    <alternativeName>
        <fullName evidence="13">MutS protein homolog 3</fullName>
    </alternativeName>
</protein>
<dbReference type="Pfam" id="PF05190">
    <property type="entry name" value="MutS_IV"/>
    <property type="match status" value="1"/>
</dbReference>
<evidence type="ECO:0000256" key="11">
    <source>
        <dbReference type="ARBA" id="ARBA00025373"/>
    </source>
</evidence>
<name>A0A1B2J7U0_PICPA</name>
<dbReference type="Proteomes" id="UP000094565">
    <property type="component" value="Chromosome 1"/>
</dbReference>
<evidence type="ECO:0000256" key="14">
    <source>
        <dbReference type="RuleBase" id="RU003756"/>
    </source>
</evidence>
<dbReference type="PANTHER" id="PTHR11361:SF122">
    <property type="entry name" value="DNA MISMATCH REPAIR PROTEIN MSH3"/>
    <property type="match status" value="1"/>
</dbReference>
<keyword evidence="7" id="KW-0067">ATP-binding</keyword>
<dbReference type="EMBL" id="CP014584">
    <property type="protein sequence ID" value="ANZ74064.1"/>
    <property type="molecule type" value="Genomic_DNA"/>
</dbReference>
<keyword evidence="10" id="KW-0539">Nucleus</keyword>
<dbReference type="GO" id="GO:0005634">
    <property type="term" value="C:nucleus"/>
    <property type="evidence" value="ECO:0007669"/>
    <property type="project" value="UniProtKB-SubCell"/>
</dbReference>
<dbReference type="Pfam" id="PF05192">
    <property type="entry name" value="MutS_III"/>
    <property type="match status" value="1"/>
</dbReference>
<dbReference type="NCBIfam" id="NF003810">
    <property type="entry name" value="PRK05399.1"/>
    <property type="match status" value="1"/>
</dbReference>
<evidence type="ECO:0000256" key="1">
    <source>
        <dbReference type="ARBA" id="ARBA00004123"/>
    </source>
</evidence>
<evidence type="ECO:0000256" key="15">
    <source>
        <dbReference type="SAM" id="Coils"/>
    </source>
</evidence>
<evidence type="ECO:0000259" key="17">
    <source>
        <dbReference type="PROSITE" id="PS00486"/>
    </source>
</evidence>
<dbReference type="OrthoDB" id="121051at2759"/>
<dbReference type="InterPro" id="IPR017261">
    <property type="entry name" value="DNA_mismatch_repair_MutS/MSH"/>
</dbReference>
<evidence type="ECO:0000256" key="12">
    <source>
        <dbReference type="ARBA" id="ARBA00025902"/>
    </source>
</evidence>
<reference evidence="18 19" key="1">
    <citation type="submission" date="2016-02" db="EMBL/GenBank/DDBJ databases">
        <title>Comparative genomic and transcriptomic foundation for Pichia pastoris.</title>
        <authorList>
            <person name="Love K.R."/>
            <person name="Shah K.A."/>
            <person name="Whittaker C.A."/>
            <person name="Wu J."/>
            <person name="Bartlett M.C."/>
            <person name="Ma D."/>
            <person name="Leeson R.L."/>
            <person name="Priest M."/>
            <person name="Young S.K."/>
            <person name="Love J.C."/>
        </authorList>
    </citation>
    <scope>NUCLEOTIDE SEQUENCE [LARGE SCALE GENOMIC DNA]</scope>
    <source>
        <strain evidence="18 19">ATCC 28485</strain>
    </source>
</reference>
<evidence type="ECO:0000256" key="4">
    <source>
        <dbReference type="ARBA" id="ARBA00022151"/>
    </source>
</evidence>
<dbReference type="SMART" id="SM00533">
    <property type="entry name" value="MUTSd"/>
    <property type="match status" value="1"/>
</dbReference>
<dbReference type="SUPFAM" id="SSF48334">
    <property type="entry name" value="DNA repair protein MutS, domain III"/>
    <property type="match status" value="1"/>
</dbReference>
<feature type="coiled-coil region" evidence="15">
    <location>
        <begin position="581"/>
        <end position="608"/>
    </location>
</feature>
<evidence type="ECO:0000256" key="10">
    <source>
        <dbReference type="ARBA" id="ARBA00023242"/>
    </source>
</evidence>
<keyword evidence="15" id="KW-0175">Coiled coil</keyword>
<proteinExistence type="inferred from homology"/>
<dbReference type="InterPro" id="IPR045076">
    <property type="entry name" value="MutS"/>
</dbReference>
<evidence type="ECO:0000313" key="19">
    <source>
        <dbReference type="Proteomes" id="UP000094565"/>
    </source>
</evidence>
<dbReference type="InterPro" id="IPR007695">
    <property type="entry name" value="DNA_mismatch_repair_MutS-lik_N"/>
</dbReference>
<dbReference type="PANTHER" id="PTHR11361">
    <property type="entry name" value="DNA MISMATCH REPAIR PROTEIN MUTS FAMILY MEMBER"/>
    <property type="match status" value="1"/>
</dbReference>
<dbReference type="Pfam" id="PF00488">
    <property type="entry name" value="MutS_V"/>
    <property type="match status" value="1"/>
</dbReference>
<dbReference type="InterPro" id="IPR007860">
    <property type="entry name" value="DNA_mmatch_repair_MutS_con_dom"/>
</dbReference>
<evidence type="ECO:0000256" key="8">
    <source>
        <dbReference type="ARBA" id="ARBA00023125"/>
    </source>
</evidence>
<keyword evidence="6 14" id="KW-0227">DNA damage</keyword>
<dbReference type="InterPro" id="IPR016151">
    <property type="entry name" value="DNA_mismatch_repair_MutS_N"/>
</dbReference>
<evidence type="ECO:0000256" key="13">
    <source>
        <dbReference type="ARBA" id="ARBA00029792"/>
    </source>
</evidence>
<evidence type="ECO:0000256" key="6">
    <source>
        <dbReference type="ARBA" id="ARBA00022763"/>
    </source>
</evidence>
<keyword evidence="5 14" id="KW-0547">Nucleotide-binding</keyword>
<dbReference type="GO" id="GO:0140664">
    <property type="term" value="F:ATP-dependent DNA damage sensor activity"/>
    <property type="evidence" value="ECO:0007669"/>
    <property type="project" value="InterPro"/>
</dbReference>
<keyword evidence="9 14" id="KW-0234">DNA repair</keyword>
<feature type="domain" description="DNA mismatch repair proteins mutS family" evidence="17">
    <location>
        <begin position="838"/>
        <end position="854"/>
    </location>
</feature>
<comment type="similarity">
    <text evidence="2">Belongs to the DNA mismatch repair MutS family. MSH3 subfamily.</text>
</comment>
<dbReference type="Pfam" id="PF01624">
    <property type="entry name" value="MutS_I"/>
    <property type="match status" value="1"/>
</dbReference>
<accession>A0A1B2J7U0</accession>
<dbReference type="Gene3D" id="1.10.1420.10">
    <property type="match status" value="2"/>
</dbReference>
<feature type="region of interest" description="Disordered" evidence="16">
    <location>
        <begin position="1"/>
        <end position="26"/>
    </location>
</feature>
<evidence type="ECO:0000256" key="9">
    <source>
        <dbReference type="ARBA" id="ARBA00023204"/>
    </source>
</evidence>
<keyword evidence="8 14" id="KW-0238">DNA-binding</keyword>
<dbReference type="GO" id="GO:0006312">
    <property type="term" value="P:mitotic recombination"/>
    <property type="evidence" value="ECO:0007669"/>
    <property type="project" value="TreeGrafter"/>
</dbReference>
<dbReference type="Gene3D" id="3.40.1170.10">
    <property type="entry name" value="DNA repair protein MutS, domain I"/>
    <property type="match status" value="1"/>
</dbReference>
<dbReference type="AlphaFoldDB" id="A0A1B2J7U0"/>
<dbReference type="GO" id="GO:0006298">
    <property type="term" value="P:mismatch repair"/>
    <property type="evidence" value="ECO:0007669"/>
    <property type="project" value="InterPro"/>
</dbReference>
<comment type="function">
    <text evidence="11">Component of the post-replicative DNA mismatch repair system (MMR). Heterodimerizes with MSH2 to form MutS beta, which binds to DNA mismatches thereby initiating DNA repair. MSH3 provides substrate-binding and substrate specificity to the complex. When bound, the MutS beta heterodimer bends the DNA helix and shields approximately 20 base pairs. Acts mainly to repair insertion-deletion loops (IDLs) from 2 to 13 nucleotides in size, but can also repair base-base and single insertion-deletion mismatches that occur during replication. After mismatch binding, forms a ternary complex with the MutL alpha heterodimer, which is thought to be responsible for directing the downstream MMR events, including strand discrimination, excision, and resynthesis. ATP binding and hydrolysis play a pivotal role in mismatch repair functions.</text>
</comment>
<dbReference type="GO" id="GO:0030983">
    <property type="term" value="F:mismatched DNA binding"/>
    <property type="evidence" value="ECO:0007669"/>
    <property type="project" value="InterPro"/>
</dbReference>
<dbReference type="InterPro" id="IPR036187">
    <property type="entry name" value="DNA_mismatch_repair_MutS_sf"/>
</dbReference>
<dbReference type="Gene3D" id="3.40.50.300">
    <property type="entry name" value="P-loop containing nucleotide triphosphate hydrolases"/>
    <property type="match status" value="1"/>
</dbReference>
<comment type="subunit">
    <text evidence="12">Heterodimer consisting of MSH2-MSH3 (MutS beta). Forms a ternary complex with MutL alpha (MLH1-PMS1).</text>
</comment>
<dbReference type="InterPro" id="IPR036678">
    <property type="entry name" value="MutS_con_dom_sf"/>
</dbReference>
<dbReference type="InterPro" id="IPR007861">
    <property type="entry name" value="DNA_mismatch_repair_MutS_clamp"/>
</dbReference>
<evidence type="ECO:0000256" key="16">
    <source>
        <dbReference type="SAM" id="MobiDB-lite"/>
    </source>
</evidence>
<sequence>MAQPTISNFFKRKPIGTLEPGTKRQKAEPILVDVEESKESPNQQSTTSLASFKYEVSNQIKPVHYEARSVTPEPSEKIRKPKKLAKASASTNLTPLEQQFVTLKANHKDKILAIQVGYKYKFFGEDAKVASGILDIMFIPGKVSLDPNNLEETDYDKYAYCSVPDTRLHIHLKRLLNKGLKVGVVKQMETAAIKSNSTNKSSLFERKLTNVYTSATYIDDTNELDLESNKAGNFIFSISENKNRISVMAVNLINSEIVFDSFEDTQIRSNLRTRLQYLDPTEYVTIGELSKETEQCINSYIMEKSIGRNSKTIRRVPYHIDAQYLHKLTEFVSASSNPVDSALLLEFITELPSHLQMCTYGLVEYLTEFGLSSVFLLRRNYHRFSDSNKYMILDSNTLKSIEILNNNTNGEEVGSLLWLLDHTRTKFGYRLLRKWITRPLIDREQILNRSAAIRDLSLHFKSTLVEKLCYFLSHTNDLERSLSRIYFGKTTRKEMYLVLKKFNEILTFMQNYSKVEIDQLQLESSLLKEEFLTLHQLATSELKNFTTYLGMINSAVAMDESDEKTHVIDYFSSDFFDYDKIALEKRKVEDLETLLKEELNNIRQILKRPSMEYISNNKEPYLIEVRNSTVKSLPKNWIKINGTKTVSRFRTPETTKLYKQLQYLEDLVVIANESCFSSFLHSIKNQGPYLSRVISALATLDCLISLTASSFNGVNNCQPELVDSPMIQLVGSRNPIIESLSKTGYIENDFSMSQKENRVSIITGPNMGGKSSFIRQIALIVIMAQIGCSVPATKAKLGVFDSLYIRMGAHDDIIGGQSTFQVELSECSTIINNCTPKSLVLLDEIGRGTSTVDGYSIAYSILDYLISEPSKSPFVLFITHFPTLHVIEQKYGTIVKNFHMGYIVENKEDNLEDPVLVFLYKLVEGVCENSYGVNVARMALIPEEVVSKAFEISGELQDKMEFSRRRDLARKSLACISAILQEDDKDSVEKLKELSVQLR</sequence>
<dbReference type="SMART" id="SM00534">
    <property type="entry name" value="MUTSac"/>
    <property type="match status" value="1"/>
</dbReference>
<evidence type="ECO:0000256" key="7">
    <source>
        <dbReference type="ARBA" id="ARBA00022840"/>
    </source>
</evidence>
<gene>
    <name evidence="18" type="primary">MSH3</name>
    <name evidence="18" type="ORF">ATY40_BA7500680</name>
</gene>
<evidence type="ECO:0000256" key="2">
    <source>
        <dbReference type="ARBA" id="ARBA00007094"/>
    </source>
</evidence>
<evidence type="ECO:0000313" key="18">
    <source>
        <dbReference type="EMBL" id="ANZ74064.1"/>
    </source>
</evidence>
<organism evidence="18 19">
    <name type="scientific">Komagataella pastoris</name>
    <name type="common">Yeast</name>
    <name type="synonym">Pichia pastoris</name>
    <dbReference type="NCBI Taxonomy" id="4922"/>
    <lineage>
        <taxon>Eukaryota</taxon>
        <taxon>Fungi</taxon>
        <taxon>Dikarya</taxon>
        <taxon>Ascomycota</taxon>
        <taxon>Saccharomycotina</taxon>
        <taxon>Pichiomycetes</taxon>
        <taxon>Pichiales</taxon>
        <taxon>Pichiaceae</taxon>
        <taxon>Komagataella</taxon>
    </lineage>
</organism>
<evidence type="ECO:0000256" key="3">
    <source>
        <dbReference type="ARBA" id="ARBA00019000"/>
    </source>
</evidence>
<dbReference type="InterPro" id="IPR027417">
    <property type="entry name" value="P-loop_NTPase"/>
</dbReference>
<dbReference type="InterPro" id="IPR007696">
    <property type="entry name" value="DNA_mismatch_repair_MutS_core"/>
</dbReference>
<comment type="subcellular location">
    <subcellularLocation>
        <location evidence="1">Nucleus</location>
    </subcellularLocation>
</comment>
<keyword evidence="19" id="KW-1185">Reference proteome</keyword>
<dbReference type="GO" id="GO:0005524">
    <property type="term" value="F:ATP binding"/>
    <property type="evidence" value="ECO:0007669"/>
    <property type="project" value="UniProtKB-KW"/>
</dbReference>
<dbReference type="Pfam" id="PF05188">
    <property type="entry name" value="MutS_II"/>
    <property type="match status" value="1"/>
</dbReference>
<dbReference type="Gene3D" id="3.30.420.110">
    <property type="entry name" value="MutS, connector domain"/>
    <property type="match status" value="1"/>
</dbReference>
<dbReference type="InterPro" id="IPR000432">
    <property type="entry name" value="DNA_mismatch_repair_MutS_C"/>
</dbReference>
<dbReference type="SUPFAM" id="SSF52540">
    <property type="entry name" value="P-loop containing nucleoside triphosphate hydrolases"/>
    <property type="match status" value="1"/>
</dbReference>